<keyword evidence="2" id="KW-0472">Membrane</keyword>
<gene>
    <name evidence="3" type="ORF">COHA_005093</name>
</gene>
<evidence type="ECO:0000313" key="4">
    <source>
        <dbReference type="Proteomes" id="UP001205105"/>
    </source>
</evidence>
<organism evidence="3 4">
    <name type="scientific">Chlorella ohadii</name>
    <dbReference type="NCBI Taxonomy" id="2649997"/>
    <lineage>
        <taxon>Eukaryota</taxon>
        <taxon>Viridiplantae</taxon>
        <taxon>Chlorophyta</taxon>
        <taxon>core chlorophytes</taxon>
        <taxon>Trebouxiophyceae</taxon>
        <taxon>Chlorellales</taxon>
        <taxon>Chlorellaceae</taxon>
        <taxon>Chlorella clade</taxon>
        <taxon>Chlorella</taxon>
    </lineage>
</organism>
<feature type="transmembrane region" description="Helical" evidence="2">
    <location>
        <begin position="12"/>
        <end position="39"/>
    </location>
</feature>
<feature type="compositionally biased region" description="Basic and acidic residues" evidence="1">
    <location>
        <begin position="326"/>
        <end position="337"/>
    </location>
</feature>
<feature type="compositionally biased region" description="Low complexity" evidence="1">
    <location>
        <begin position="299"/>
        <end position="317"/>
    </location>
</feature>
<feature type="region of interest" description="Disordered" evidence="1">
    <location>
        <begin position="265"/>
        <end position="337"/>
    </location>
</feature>
<accession>A0AAD5DP09</accession>
<name>A0AAD5DP09_9CHLO</name>
<evidence type="ECO:0000256" key="2">
    <source>
        <dbReference type="SAM" id="Phobius"/>
    </source>
</evidence>
<keyword evidence="2" id="KW-0812">Transmembrane</keyword>
<keyword evidence="4" id="KW-1185">Reference proteome</keyword>
<reference evidence="3" key="1">
    <citation type="submission" date="2020-11" db="EMBL/GenBank/DDBJ databases">
        <title>Chlorella ohadii genome sequencing and assembly.</title>
        <authorList>
            <person name="Murik O."/>
            <person name="Treves H."/>
            <person name="Kedem I."/>
            <person name="Shotland Y."/>
            <person name="Kaplan A."/>
        </authorList>
    </citation>
    <scope>NUCLEOTIDE SEQUENCE</scope>
    <source>
        <strain evidence="3">1</strain>
    </source>
</reference>
<evidence type="ECO:0000256" key="1">
    <source>
        <dbReference type="SAM" id="MobiDB-lite"/>
    </source>
</evidence>
<feature type="transmembrane region" description="Helical" evidence="2">
    <location>
        <begin position="51"/>
        <end position="71"/>
    </location>
</feature>
<evidence type="ECO:0000313" key="3">
    <source>
        <dbReference type="EMBL" id="KAI7841122.1"/>
    </source>
</evidence>
<sequence>MRDLQQARADRLRLQGITVSTLVLLAASTLPAVSYYYVFQHDGLALGPFAWTHWAIVGATCALAILAHALGNTGKSLGWRRGAVQGIQLANWWLQSRRQHNPTLSLPRRAVMLAVHVALGGMLGAGLGAFDTAFWLTLCTRCTAYPTDVCDPVQQQAQKFILAFTGLAALVLLALPVCYSLLVLLCLHASAAATAAKRHMVGFQVDTQTALVESGEKPTVTPAMLAAWVGYLMDTEEQDCIAISEKCRAALSARGFELPVVQKKTKKGSEGGKGLLSKKRGGGKNTQEVAARAGGGLPPAGEAIAAAEAGEAQGPARGSRKGRQVAADDRRVQFVQG</sequence>
<comment type="caution">
    <text evidence="3">The sequence shown here is derived from an EMBL/GenBank/DDBJ whole genome shotgun (WGS) entry which is preliminary data.</text>
</comment>
<dbReference type="AlphaFoldDB" id="A0AAD5DP09"/>
<dbReference type="Proteomes" id="UP001205105">
    <property type="component" value="Unassembled WGS sequence"/>
</dbReference>
<proteinExistence type="predicted"/>
<keyword evidence="2" id="KW-1133">Transmembrane helix</keyword>
<feature type="transmembrane region" description="Helical" evidence="2">
    <location>
        <begin position="161"/>
        <end position="187"/>
    </location>
</feature>
<feature type="transmembrane region" description="Helical" evidence="2">
    <location>
        <begin position="110"/>
        <end position="130"/>
    </location>
</feature>
<protein>
    <submittedName>
        <fullName evidence="3">Uncharacterized protein</fullName>
    </submittedName>
</protein>
<dbReference type="EMBL" id="JADXDR010000067">
    <property type="protein sequence ID" value="KAI7841122.1"/>
    <property type="molecule type" value="Genomic_DNA"/>
</dbReference>